<dbReference type="Gramene" id="ERN11990">
    <property type="protein sequence ID" value="ERN11990"/>
    <property type="gene ID" value="AMTR_s00165p00025190"/>
</dbReference>
<evidence type="ECO:0000256" key="2">
    <source>
        <dbReference type="ARBA" id="ARBA00022676"/>
    </source>
</evidence>
<dbReference type="EMBL" id="KI392640">
    <property type="protein sequence ID" value="ERN11990.1"/>
    <property type="molecule type" value="Genomic_DNA"/>
</dbReference>
<protein>
    <recommendedName>
        <fullName evidence="6">Glycosyltransferase</fullName>
    </recommendedName>
</protein>
<dbReference type="Gene3D" id="3.40.50.2000">
    <property type="entry name" value="Glycogen Phosphorylase B"/>
    <property type="match status" value="2"/>
</dbReference>
<dbReference type="GO" id="GO:0080044">
    <property type="term" value="F:quercetin 7-O-glucosyltransferase activity"/>
    <property type="evidence" value="ECO:0000318"/>
    <property type="project" value="GO_Central"/>
</dbReference>
<dbReference type="GO" id="GO:0080043">
    <property type="term" value="F:quercetin 3-O-glucosyltransferase activity"/>
    <property type="evidence" value="ECO:0000318"/>
    <property type="project" value="GO_Central"/>
</dbReference>
<organism evidence="4 5">
    <name type="scientific">Amborella trichopoda</name>
    <dbReference type="NCBI Taxonomy" id="13333"/>
    <lineage>
        <taxon>Eukaryota</taxon>
        <taxon>Viridiplantae</taxon>
        <taxon>Streptophyta</taxon>
        <taxon>Embryophyta</taxon>
        <taxon>Tracheophyta</taxon>
        <taxon>Spermatophyta</taxon>
        <taxon>Magnoliopsida</taxon>
        <taxon>Amborellales</taxon>
        <taxon>Amborellaceae</taxon>
        <taxon>Amborella</taxon>
    </lineage>
</organism>
<evidence type="ECO:0008006" key="6">
    <source>
        <dbReference type="Google" id="ProtNLM"/>
    </source>
</evidence>
<dbReference type="FunFam" id="3.40.50.2000:FF:000040">
    <property type="entry name" value="UDP-glycosyltransferase 76C1"/>
    <property type="match status" value="1"/>
</dbReference>
<dbReference type="OMA" id="PWFQTED"/>
<dbReference type="AlphaFoldDB" id="W1PX56"/>
<dbReference type="HOGENOM" id="CLU_001724_0_0_1"/>
<reference evidence="5" key="1">
    <citation type="journal article" date="2013" name="Science">
        <title>The Amborella genome and the evolution of flowering plants.</title>
        <authorList>
            <consortium name="Amborella Genome Project"/>
        </authorList>
    </citation>
    <scope>NUCLEOTIDE SEQUENCE [LARGE SCALE GENOMIC DNA]</scope>
</reference>
<sequence length="479" mass="53426">MDKNLKLQTLVLHFLNSRLTLPIKPSTPLPNSLMAENRVSMPYTGHLVLFSYPYQGHINPMIQLARTLHSRGFFITIVHTDYNAPHLEPSPGFSIESICLGLSNQEAREMDKVELVLVLNEKCRPPFRALMEDLQSRKGGVPVSCLITDAVMYFTQDLAEELGIKRMAFRTSSSTSTLGFQAIREKGYLDERADTSDELVPDLSPIRFKDLPFVKTKYPDYFSLFISSFTSKSFRASALIFNTSDSLESPALEKIRPQCRGPVYAIGPLNLPSSSSILLEDDKCISWLDTQPPRSVVYTSFGSIAGLDSSQVMEIAWGLANSGRPFLWVVRSDLVNGLNTAGLPSGFMDQVGSCGLVVEWAPQKKVLAHRAVGAFWTHCGWNSTLESICAGVPMACWPQFSDQRVNSRLICHVWGVGAEMRREVERGEVEMVVRRLLEREGEEMRERASELKKVVEKSLGKGGSSYDALESLILQLMSC</sequence>
<dbReference type="Proteomes" id="UP000017836">
    <property type="component" value="Unassembled WGS sequence"/>
</dbReference>
<gene>
    <name evidence="4" type="ORF">AMTR_s00165p00025190</name>
</gene>
<evidence type="ECO:0000313" key="4">
    <source>
        <dbReference type="EMBL" id="ERN11990.1"/>
    </source>
</evidence>
<evidence type="ECO:0000256" key="1">
    <source>
        <dbReference type="ARBA" id="ARBA00009995"/>
    </source>
</evidence>
<keyword evidence="5" id="KW-1185">Reference proteome</keyword>
<proteinExistence type="inferred from homology"/>
<dbReference type="CDD" id="cd03784">
    <property type="entry name" value="GT1_Gtf-like"/>
    <property type="match status" value="1"/>
</dbReference>
<dbReference type="PANTHER" id="PTHR11926">
    <property type="entry name" value="GLUCOSYL/GLUCURONOSYL TRANSFERASES"/>
    <property type="match status" value="1"/>
</dbReference>
<keyword evidence="3" id="KW-0808">Transferase</keyword>
<name>W1PX56_AMBTC</name>
<keyword evidence="2" id="KW-0328">Glycosyltransferase</keyword>
<accession>W1PX56</accession>
<dbReference type="SUPFAM" id="SSF53756">
    <property type="entry name" value="UDP-Glycosyltransferase/glycogen phosphorylase"/>
    <property type="match status" value="1"/>
</dbReference>
<comment type="similarity">
    <text evidence="1">Belongs to the UDP-glycosyltransferase family.</text>
</comment>
<dbReference type="OrthoDB" id="5835829at2759"/>
<evidence type="ECO:0000256" key="3">
    <source>
        <dbReference type="ARBA" id="ARBA00022679"/>
    </source>
</evidence>
<dbReference type="PANTHER" id="PTHR11926:SF1494">
    <property type="entry name" value="FLAVONOL 3-O-GLUCOSYLTRANSFERASE UGT76E12-RELATED"/>
    <property type="match status" value="1"/>
</dbReference>
<dbReference type="GO" id="GO:0005737">
    <property type="term" value="C:cytoplasm"/>
    <property type="evidence" value="ECO:0000318"/>
    <property type="project" value="GO_Central"/>
</dbReference>
<dbReference type="eggNOG" id="KOG1192">
    <property type="taxonomic scope" value="Eukaryota"/>
</dbReference>
<evidence type="ECO:0000313" key="5">
    <source>
        <dbReference type="Proteomes" id="UP000017836"/>
    </source>
</evidence>
<dbReference type="InterPro" id="IPR002213">
    <property type="entry name" value="UDP_glucos_trans"/>
</dbReference>
<dbReference type="Pfam" id="PF00201">
    <property type="entry name" value="UDPGT"/>
    <property type="match status" value="1"/>
</dbReference>